<dbReference type="KEGG" id="cpas:Clopa_4748"/>
<reference evidence="1 2" key="1">
    <citation type="submission" date="2012-01" db="EMBL/GenBank/DDBJ databases">
        <title>Complete sequence of chromosome of Clostridium pasteurianum BC1.</title>
        <authorList>
            <consortium name="US DOE Joint Genome Institute"/>
            <person name="Lucas S."/>
            <person name="Han J."/>
            <person name="Lapidus A."/>
            <person name="Cheng J.-F."/>
            <person name="Goodwin L."/>
            <person name="Pitluck S."/>
            <person name="Peters L."/>
            <person name="Mikhailova N."/>
            <person name="Teshima H."/>
            <person name="Detter J.C."/>
            <person name="Han C."/>
            <person name="Tapia R."/>
            <person name="Land M."/>
            <person name="Hauser L."/>
            <person name="Kyrpides N."/>
            <person name="Ivanova N."/>
            <person name="Pagani I."/>
            <person name="Dunn J."/>
            <person name="Taghavi S."/>
            <person name="Francis A."/>
            <person name="van der Lelie D."/>
            <person name="Woyke T."/>
        </authorList>
    </citation>
    <scope>NUCLEOTIDE SEQUENCE [LARGE SCALE GENOMIC DNA]</scope>
    <source>
        <strain evidence="1 2">BC1</strain>
    </source>
</reference>
<sequence length="68" mass="7900">MIIRINELTLVLLYLSLLEYALSIETINFITSTYHQSYNKLKYVKGGKLVDYTCCKAGRVPLLYFSFI</sequence>
<dbReference type="STRING" id="86416.Clopa_4748"/>
<gene>
    <name evidence="1" type="ORF">Clopa_4748</name>
</gene>
<name>R4KFV4_CLOPA</name>
<dbReference type="HOGENOM" id="CLU_2786563_0_0_9"/>
<accession>R4KFV4</accession>
<dbReference type="EMBL" id="CP003261">
    <property type="protein sequence ID" value="AGK99434.1"/>
    <property type="molecule type" value="Genomic_DNA"/>
</dbReference>
<organism evidence="1 2">
    <name type="scientific">Clostridium pasteurianum BC1</name>
    <dbReference type="NCBI Taxonomy" id="86416"/>
    <lineage>
        <taxon>Bacteria</taxon>
        <taxon>Bacillati</taxon>
        <taxon>Bacillota</taxon>
        <taxon>Clostridia</taxon>
        <taxon>Eubacteriales</taxon>
        <taxon>Clostridiaceae</taxon>
        <taxon>Clostridium</taxon>
    </lineage>
</organism>
<evidence type="ECO:0000313" key="2">
    <source>
        <dbReference type="Proteomes" id="UP000013523"/>
    </source>
</evidence>
<dbReference type="AlphaFoldDB" id="R4KFV4"/>
<protein>
    <submittedName>
        <fullName evidence="1">Uncharacterized protein</fullName>
    </submittedName>
</protein>
<dbReference type="Proteomes" id="UP000013523">
    <property type="component" value="Chromosome"/>
</dbReference>
<keyword evidence="2" id="KW-1185">Reference proteome</keyword>
<evidence type="ECO:0000313" key="1">
    <source>
        <dbReference type="EMBL" id="AGK99434.1"/>
    </source>
</evidence>
<proteinExistence type="predicted"/>